<proteinExistence type="predicted"/>
<evidence type="ECO:0000313" key="3">
    <source>
        <dbReference type="EMBL" id="CAD7417448.1"/>
    </source>
</evidence>
<dbReference type="EMBL" id="OD013771">
    <property type="protein sequence ID" value="CAD7417448.1"/>
    <property type="molecule type" value="Genomic_DNA"/>
</dbReference>
<feature type="compositionally biased region" description="Low complexity" evidence="1">
    <location>
        <begin position="136"/>
        <end position="145"/>
    </location>
</feature>
<dbReference type="PANTHER" id="PTHR12243">
    <property type="entry name" value="MADF DOMAIN TRANSCRIPTION FACTOR"/>
    <property type="match status" value="1"/>
</dbReference>
<dbReference type="InterPro" id="IPR039353">
    <property type="entry name" value="TF_Adf1"/>
</dbReference>
<gene>
    <name evidence="3" type="ORF">TPSB3V08_LOCUS11780</name>
</gene>
<dbReference type="GO" id="GO:0005667">
    <property type="term" value="C:transcription regulator complex"/>
    <property type="evidence" value="ECO:0007669"/>
    <property type="project" value="TreeGrafter"/>
</dbReference>
<reference evidence="3" key="1">
    <citation type="submission" date="2020-11" db="EMBL/GenBank/DDBJ databases">
        <authorList>
            <person name="Tran Van P."/>
        </authorList>
    </citation>
    <scope>NUCLEOTIDE SEQUENCE</scope>
</reference>
<dbReference type="Pfam" id="PF10545">
    <property type="entry name" value="MADF_DNA_bdg"/>
    <property type="match status" value="1"/>
</dbReference>
<evidence type="ECO:0000259" key="2">
    <source>
        <dbReference type="PROSITE" id="PS51029"/>
    </source>
</evidence>
<dbReference type="InterPro" id="IPR006578">
    <property type="entry name" value="MADF-dom"/>
</dbReference>
<dbReference type="AlphaFoldDB" id="A0A7R9DPY2"/>
<dbReference type="PANTHER" id="PTHR12243:SF60">
    <property type="entry name" value="SI:CH211-15D5.12-RELATED"/>
    <property type="match status" value="1"/>
</dbReference>
<accession>A0A7R9DPY2</accession>
<sequence>MNDQAWIIKFVEEVEKREVIYNYKLPGYSRKDIIEKAWQEVAAEVKITAAECKEKWRNLRTVFTRKLKPPPSGSGRKKKAYYLADAKQLCVSFIKALAPPSSGNLPQIPQHETKYEIFENSERCYDVNDLLEDSSDMVQSSQASSPPTPPLIQAPSTFPPTYPERTVLPQPNRDKKSLNSRYKSAADADKCVAEYFKAKKAQIQSIEALECAWQRAQLALIDVRLSVCSLGRREGGGLSQHGQQRASNFGSVECGFCSGVYLGFIVDDSERVNWSWLGNNVLVNCLRISTQNSKLLIATPCEFGDQEDKLLRVQIILGVSSQSIKQHLLREDINLHKVVEYC</sequence>
<feature type="compositionally biased region" description="Pro residues" evidence="1">
    <location>
        <begin position="146"/>
        <end position="162"/>
    </location>
</feature>
<feature type="domain" description="MADF" evidence="2">
    <location>
        <begin position="9"/>
        <end position="95"/>
    </location>
</feature>
<dbReference type="SMART" id="SM00595">
    <property type="entry name" value="MADF"/>
    <property type="match status" value="1"/>
</dbReference>
<dbReference type="GO" id="GO:0006357">
    <property type="term" value="P:regulation of transcription by RNA polymerase II"/>
    <property type="evidence" value="ECO:0007669"/>
    <property type="project" value="TreeGrafter"/>
</dbReference>
<evidence type="ECO:0000256" key="1">
    <source>
        <dbReference type="SAM" id="MobiDB-lite"/>
    </source>
</evidence>
<dbReference type="PROSITE" id="PS51029">
    <property type="entry name" value="MADF"/>
    <property type="match status" value="1"/>
</dbReference>
<organism evidence="3">
    <name type="scientific">Timema poppense</name>
    <name type="common">Walking stick</name>
    <dbReference type="NCBI Taxonomy" id="170557"/>
    <lineage>
        <taxon>Eukaryota</taxon>
        <taxon>Metazoa</taxon>
        <taxon>Ecdysozoa</taxon>
        <taxon>Arthropoda</taxon>
        <taxon>Hexapoda</taxon>
        <taxon>Insecta</taxon>
        <taxon>Pterygota</taxon>
        <taxon>Neoptera</taxon>
        <taxon>Polyneoptera</taxon>
        <taxon>Phasmatodea</taxon>
        <taxon>Timematodea</taxon>
        <taxon>Timematoidea</taxon>
        <taxon>Timematidae</taxon>
        <taxon>Timema</taxon>
    </lineage>
</organism>
<name>A0A7R9DPY2_TIMPO</name>
<protein>
    <recommendedName>
        <fullName evidence="2">MADF domain-containing protein</fullName>
    </recommendedName>
</protein>
<feature type="region of interest" description="Disordered" evidence="1">
    <location>
        <begin position="135"/>
        <end position="180"/>
    </location>
</feature>
<dbReference type="GO" id="GO:0005634">
    <property type="term" value="C:nucleus"/>
    <property type="evidence" value="ECO:0007669"/>
    <property type="project" value="TreeGrafter"/>
</dbReference>